<accession>A0A2P6PHI1</accession>
<dbReference type="OMA" id="WRTIKWI"/>
<sequence>MMTAHLCGLDKMGYVNGLIQTPDEKDVGYAKWEIHNGAVMSVLYKAMTDEVVQLIIGCETAAEIWSTLKQLYLNDSDFAQIHELHTKAFMMRQDGRPVAVYYAALKGLWLEINQRRPNKMKNADDIKLHNEEKDLMRLHIFLHGLDDKHASAKGELLRRGTPPTLEDAFAYIRKDKTQLDSTKAIHLELSSLTVQTKPSPSK</sequence>
<name>A0A2P6PHI1_ROSCH</name>
<dbReference type="PANTHER" id="PTHR37610">
    <property type="entry name" value="CCHC-TYPE DOMAIN-CONTAINING PROTEIN"/>
    <property type="match status" value="1"/>
</dbReference>
<dbReference type="EMBL" id="PDCK01000045">
    <property type="protein sequence ID" value="PRQ21369.1"/>
    <property type="molecule type" value="Genomic_DNA"/>
</dbReference>
<dbReference type="Proteomes" id="UP000238479">
    <property type="component" value="Chromosome 7"/>
</dbReference>
<evidence type="ECO:0000313" key="2">
    <source>
        <dbReference type="Proteomes" id="UP000238479"/>
    </source>
</evidence>
<gene>
    <name evidence="1" type="ORF">RchiOBHm_Chr7g0238461</name>
</gene>
<dbReference type="Pfam" id="PF14223">
    <property type="entry name" value="Retrotran_gag_2"/>
    <property type="match status" value="1"/>
</dbReference>
<dbReference type="PANTHER" id="PTHR37610:SF40">
    <property type="entry name" value="OS01G0909600 PROTEIN"/>
    <property type="match status" value="1"/>
</dbReference>
<protein>
    <submittedName>
        <fullName evidence="1">Uncharacterized protein</fullName>
    </submittedName>
</protein>
<comment type="caution">
    <text evidence="1">The sequence shown here is derived from an EMBL/GenBank/DDBJ whole genome shotgun (WGS) entry which is preliminary data.</text>
</comment>
<proteinExistence type="predicted"/>
<keyword evidence="2" id="KW-1185">Reference proteome</keyword>
<dbReference type="AlphaFoldDB" id="A0A2P6PHI1"/>
<evidence type="ECO:0000313" key="1">
    <source>
        <dbReference type="EMBL" id="PRQ21369.1"/>
    </source>
</evidence>
<organism evidence="1 2">
    <name type="scientific">Rosa chinensis</name>
    <name type="common">China rose</name>
    <dbReference type="NCBI Taxonomy" id="74649"/>
    <lineage>
        <taxon>Eukaryota</taxon>
        <taxon>Viridiplantae</taxon>
        <taxon>Streptophyta</taxon>
        <taxon>Embryophyta</taxon>
        <taxon>Tracheophyta</taxon>
        <taxon>Spermatophyta</taxon>
        <taxon>Magnoliopsida</taxon>
        <taxon>eudicotyledons</taxon>
        <taxon>Gunneridae</taxon>
        <taxon>Pentapetalae</taxon>
        <taxon>rosids</taxon>
        <taxon>fabids</taxon>
        <taxon>Rosales</taxon>
        <taxon>Rosaceae</taxon>
        <taxon>Rosoideae</taxon>
        <taxon>Rosoideae incertae sedis</taxon>
        <taxon>Rosa</taxon>
    </lineage>
</organism>
<dbReference type="Gramene" id="PRQ21369">
    <property type="protein sequence ID" value="PRQ21369"/>
    <property type="gene ID" value="RchiOBHm_Chr7g0238461"/>
</dbReference>
<reference evidence="1 2" key="1">
    <citation type="journal article" date="2018" name="Nat. Genet.">
        <title>The Rosa genome provides new insights in the design of modern roses.</title>
        <authorList>
            <person name="Bendahmane M."/>
        </authorList>
    </citation>
    <scope>NUCLEOTIDE SEQUENCE [LARGE SCALE GENOMIC DNA]</scope>
    <source>
        <strain evidence="2">cv. Old Blush</strain>
    </source>
</reference>